<accession>A0A7C9E5H9</accession>
<protein>
    <submittedName>
        <fullName evidence="2">Uncharacterized protein</fullName>
    </submittedName>
</protein>
<reference evidence="2" key="2">
    <citation type="submission" date="2020-07" db="EMBL/GenBank/DDBJ databases">
        <authorList>
            <person name="Vera ALvarez R."/>
            <person name="Arias-Moreno D.M."/>
            <person name="Jimenez-Jacinto V."/>
            <person name="Jimenez-Bremont J.F."/>
            <person name="Swaminathan K."/>
            <person name="Moose S.P."/>
            <person name="Guerrero-Gonzalez M.L."/>
            <person name="Marino-Ramirez L."/>
            <person name="Landsman D."/>
            <person name="Rodriguez-Kessler M."/>
            <person name="Delgado-Sanchez P."/>
        </authorList>
    </citation>
    <scope>NUCLEOTIDE SEQUENCE</scope>
    <source>
        <tissue evidence="2">Cladode</tissue>
    </source>
</reference>
<evidence type="ECO:0000256" key="1">
    <source>
        <dbReference type="SAM" id="MobiDB-lite"/>
    </source>
</evidence>
<sequence length="107" mass="11785">MITERGLTYLNISSSSKPQILQTSFPSFSFSVSPAQFPETASLPPLLSPHFIYVYSNMLCYTNIYSARSICAVKVRLAIPQHLDYSSKPLYSSSNSSPPSRSPLTSS</sequence>
<evidence type="ECO:0000313" key="2">
    <source>
        <dbReference type="EMBL" id="MBA4652889.1"/>
    </source>
</evidence>
<organism evidence="2">
    <name type="scientific">Opuntia streptacantha</name>
    <name type="common">Prickly pear cactus</name>
    <name type="synonym">Opuntia cardona</name>
    <dbReference type="NCBI Taxonomy" id="393608"/>
    <lineage>
        <taxon>Eukaryota</taxon>
        <taxon>Viridiplantae</taxon>
        <taxon>Streptophyta</taxon>
        <taxon>Embryophyta</taxon>
        <taxon>Tracheophyta</taxon>
        <taxon>Spermatophyta</taxon>
        <taxon>Magnoliopsida</taxon>
        <taxon>eudicotyledons</taxon>
        <taxon>Gunneridae</taxon>
        <taxon>Pentapetalae</taxon>
        <taxon>Caryophyllales</taxon>
        <taxon>Cactineae</taxon>
        <taxon>Cactaceae</taxon>
        <taxon>Opuntioideae</taxon>
        <taxon>Opuntia</taxon>
    </lineage>
</organism>
<feature type="region of interest" description="Disordered" evidence="1">
    <location>
        <begin position="86"/>
        <end position="107"/>
    </location>
</feature>
<dbReference type="EMBL" id="GISG01176623">
    <property type="protein sequence ID" value="MBA4652889.1"/>
    <property type="molecule type" value="Transcribed_RNA"/>
</dbReference>
<dbReference type="AlphaFoldDB" id="A0A7C9E5H9"/>
<name>A0A7C9E5H9_OPUST</name>
<reference evidence="2" key="1">
    <citation type="journal article" date="2013" name="J. Plant Res.">
        <title>Effect of fungi and light on seed germination of three Opuntia species from semiarid lands of central Mexico.</title>
        <authorList>
            <person name="Delgado-Sanchez P."/>
            <person name="Jimenez-Bremont J.F."/>
            <person name="Guerrero-Gonzalez Mde L."/>
            <person name="Flores J."/>
        </authorList>
    </citation>
    <scope>NUCLEOTIDE SEQUENCE</scope>
    <source>
        <tissue evidence="2">Cladode</tissue>
    </source>
</reference>
<proteinExistence type="predicted"/>